<sequence>MPTQVPSAIPDFTEEDEERTPATRSATSSRKQTILSLVEMLLKDEDDVLGNAQIPTFDNDKDVPTVDEHLQAAGAEAFKKFQKRLTSLDKELRNFANAARQLGSSAAILSSAFLLRTRLANILFLYQENSADLFPRKIFHPTQHAIAQNSARQRRPRAMSGRHKALPHASRPTVNVDINLEDFPREFKSLAQDIATFLRCLNEFPEFTDEAVNASISSFEGDLKYWANCLEQYQGQFRYPAIQRYIHDLAMEMGEHIDGITSSLNMFIEVGVPTIRFAQKHGATNLLNLSTVATFFSAVTATTLQFSYEIVDSASGNAVNSLWFLSLVFSIGAAVNSLLGLTWKQAMYRSPGHRVPWWVLIWIKRSPLVFLVLSVMCFSIGLCVFSYASHQHRITSTITTVFTAFTSFGLIAVSLWFASERWTFLRHRGQKWLGDVLIESYQRMLRAPGMGAARSSIRWIFSRVLSIARGLRLVKSSLSLASSDGDKNDDIELNGPGLPTSMPDEVIRPTSPFARVSRALEAVVPSPSIDAAFSPASSPIPPSISETPMTPNTPQPTSPGKQLWRNAFRAVRMRSAVSSNLARATARAEPLRRRTASSSGGTDPNGKPEISFKALLMRSRVSALVPRLKSLEPVHEYGAHQALVRHLQFSPDGKFLATSRQVACGGFHFESTS</sequence>
<keyword evidence="4" id="KW-1185">Reference proteome</keyword>
<evidence type="ECO:0008006" key="5">
    <source>
        <dbReference type="Google" id="ProtNLM"/>
    </source>
</evidence>
<feature type="region of interest" description="Disordered" evidence="1">
    <location>
        <begin position="534"/>
        <end position="561"/>
    </location>
</feature>
<gene>
    <name evidence="3" type="ORF">AAF712_005503</name>
</gene>
<feature type="transmembrane region" description="Helical" evidence="2">
    <location>
        <begin position="368"/>
        <end position="388"/>
    </location>
</feature>
<organism evidence="3 4">
    <name type="scientific">Marasmius tenuissimus</name>
    <dbReference type="NCBI Taxonomy" id="585030"/>
    <lineage>
        <taxon>Eukaryota</taxon>
        <taxon>Fungi</taxon>
        <taxon>Dikarya</taxon>
        <taxon>Basidiomycota</taxon>
        <taxon>Agaricomycotina</taxon>
        <taxon>Agaricomycetes</taxon>
        <taxon>Agaricomycetidae</taxon>
        <taxon>Agaricales</taxon>
        <taxon>Marasmiineae</taxon>
        <taxon>Marasmiaceae</taxon>
        <taxon>Marasmius</taxon>
    </lineage>
</organism>
<accession>A0ABR3A4P0</accession>
<feature type="region of interest" description="Disordered" evidence="1">
    <location>
        <begin position="146"/>
        <end position="166"/>
    </location>
</feature>
<feature type="region of interest" description="Disordered" evidence="1">
    <location>
        <begin position="1"/>
        <end position="30"/>
    </location>
</feature>
<evidence type="ECO:0000313" key="4">
    <source>
        <dbReference type="Proteomes" id="UP001437256"/>
    </source>
</evidence>
<dbReference type="Proteomes" id="UP001437256">
    <property type="component" value="Unassembled WGS sequence"/>
</dbReference>
<protein>
    <recommendedName>
        <fullName evidence="5">Transmembrane protein</fullName>
    </recommendedName>
</protein>
<reference evidence="3 4" key="1">
    <citation type="submission" date="2024-05" db="EMBL/GenBank/DDBJ databases">
        <title>A draft genome resource for the thread blight pathogen Marasmius tenuissimus strain MS-2.</title>
        <authorList>
            <person name="Yulfo-Soto G.E."/>
            <person name="Baruah I.K."/>
            <person name="Amoako-Attah I."/>
            <person name="Bukari Y."/>
            <person name="Meinhardt L.W."/>
            <person name="Bailey B.A."/>
            <person name="Cohen S.P."/>
        </authorList>
    </citation>
    <scope>NUCLEOTIDE SEQUENCE [LARGE SCALE GENOMIC DNA]</scope>
    <source>
        <strain evidence="3 4">MS-2</strain>
    </source>
</reference>
<comment type="caution">
    <text evidence="3">The sequence shown here is derived from an EMBL/GenBank/DDBJ whole genome shotgun (WGS) entry which is preliminary data.</text>
</comment>
<feature type="region of interest" description="Disordered" evidence="1">
    <location>
        <begin position="581"/>
        <end position="609"/>
    </location>
</feature>
<feature type="transmembrane region" description="Helical" evidence="2">
    <location>
        <begin position="286"/>
        <end position="308"/>
    </location>
</feature>
<proteinExistence type="predicted"/>
<keyword evidence="2" id="KW-1133">Transmembrane helix</keyword>
<keyword evidence="2" id="KW-0812">Transmembrane</keyword>
<feature type="compositionally biased region" description="Basic residues" evidence="1">
    <location>
        <begin position="152"/>
        <end position="166"/>
    </location>
</feature>
<evidence type="ECO:0000256" key="2">
    <source>
        <dbReference type="SAM" id="Phobius"/>
    </source>
</evidence>
<evidence type="ECO:0000313" key="3">
    <source>
        <dbReference type="EMBL" id="KAL0067512.1"/>
    </source>
</evidence>
<feature type="transmembrane region" description="Helical" evidence="2">
    <location>
        <begin position="394"/>
        <end position="418"/>
    </location>
</feature>
<dbReference type="EMBL" id="JBBXMP010000025">
    <property type="protein sequence ID" value="KAL0067512.1"/>
    <property type="molecule type" value="Genomic_DNA"/>
</dbReference>
<keyword evidence="2" id="KW-0472">Membrane</keyword>
<evidence type="ECO:0000256" key="1">
    <source>
        <dbReference type="SAM" id="MobiDB-lite"/>
    </source>
</evidence>
<name>A0ABR3A4P0_9AGAR</name>
<feature type="transmembrane region" description="Helical" evidence="2">
    <location>
        <begin position="320"/>
        <end position="341"/>
    </location>
</feature>